<organism evidence="2 3">
    <name type="scientific">Crenobacter intestini</name>
    <dbReference type="NCBI Taxonomy" id="2563443"/>
    <lineage>
        <taxon>Bacteria</taxon>
        <taxon>Pseudomonadati</taxon>
        <taxon>Pseudomonadota</taxon>
        <taxon>Betaproteobacteria</taxon>
        <taxon>Neisseriales</taxon>
        <taxon>Neisseriaceae</taxon>
        <taxon>Crenobacter</taxon>
    </lineage>
</organism>
<dbReference type="CDD" id="cd07344">
    <property type="entry name" value="M48_yhfN_like"/>
    <property type="match status" value="1"/>
</dbReference>
<accession>A0A4T0UM85</accession>
<sequence length="236" mass="25749">MPRAVPASSLPDLGLPLTLVRRPRKRVSLRVGAAGAELIADPSVPVAWLAAWLKQKQGWLIERYHAARRAGQTPPDSLLWQGRALALACAAGSRAGLRLSLDDGTACLSVPARELGDAEAIRARLSSLLRSRARVLFDECLAAFGPSLMRKPAAWRLSSARSRWGSCNAAGVVRLNWRLVMAPPAVLAYVVAHELAHLIHMNHSAAFWSEVDRLHPSWRADRDWLKTHGASLFSLG</sequence>
<comment type="caution">
    <text evidence="2">The sequence shown here is derived from an EMBL/GenBank/DDBJ whole genome shotgun (WGS) entry which is preliminary data.</text>
</comment>
<dbReference type="Proteomes" id="UP000308891">
    <property type="component" value="Unassembled WGS sequence"/>
</dbReference>
<dbReference type="EMBL" id="STGJ01000016">
    <property type="protein sequence ID" value="TIC79687.1"/>
    <property type="molecule type" value="Genomic_DNA"/>
</dbReference>
<dbReference type="OrthoDB" id="9811177at2"/>
<dbReference type="Gene3D" id="3.30.2010.10">
    <property type="entry name" value="Metalloproteases ('zincins'), catalytic domain"/>
    <property type="match status" value="1"/>
</dbReference>
<evidence type="ECO:0000259" key="1">
    <source>
        <dbReference type="Pfam" id="PF01863"/>
    </source>
</evidence>
<protein>
    <submittedName>
        <fullName evidence="2">M48 family metallopeptidase</fullName>
    </submittedName>
</protein>
<evidence type="ECO:0000313" key="2">
    <source>
        <dbReference type="EMBL" id="TIC79687.1"/>
    </source>
</evidence>
<dbReference type="InterPro" id="IPR002725">
    <property type="entry name" value="YgjP-like_metallopeptidase"/>
</dbReference>
<evidence type="ECO:0000313" key="3">
    <source>
        <dbReference type="Proteomes" id="UP000308891"/>
    </source>
</evidence>
<keyword evidence="3" id="KW-1185">Reference proteome</keyword>
<dbReference type="AlphaFoldDB" id="A0A4T0UM85"/>
<gene>
    <name evidence="2" type="ORF">E5K04_13160</name>
</gene>
<dbReference type="RefSeq" id="WP_136554863.1">
    <property type="nucleotide sequence ID" value="NZ_STGJ01000016.1"/>
</dbReference>
<dbReference type="Pfam" id="PF01863">
    <property type="entry name" value="YgjP-like"/>
    <property type="match status" value="1"/>
</dbReference>
<name>A0A4T0UM85_9NEIS</name>
<dbReference type="InterPro" id="IPR053136">
    <property type="entry name" value="UTP_pyrophosphatase-like"/>
</dbReference>
<reference evidence="2 3" key="1">
    <citation type="submission" date="2019-04" db="EMBL/GenBank/DDBJ databases">
        <title>Crenobacter sp. nov.</title>
        <authorList>
            <person name="Shi S."/>
        </authorList>
    </citation>
    <scope>NUCLEOTIDE SEQUENCE [LARGE SCALE GENOMIC DNA]</scope>
    <source>
        <strain evidence="2 3">GY 70310</strain>
    </source>
</reference>
<feature type="domain" description="YgjP-like metallopeptidase" evidence="1">
    <location>
        <begin position="25"/>
        <end position="228"/>
    </location>
</feature>
<proteinExistence type="predicted"/>
<dbReference type="PANTHER" id="PTHR30399:SF1">
    <property type="entry name" value="UTP PYROPHOSPHATASE"/>
    <property type="match status" value="1"/>
</dbReference>
<dbReference type="PANTHER" id="PTHR30399">
    <property type="entry name" value="UNCHARACTERIZED PROTEIN YGJP"/>
    <property type="match status" value="1"/>
</dbReference>